<keyword evidence="9" id="KW-1185">Reference proteome</keyword>
<dbReference type="EMBL" id="FTOU01000024">
    <property type="protein sequence ID" value="SIT14257.1"/>
    <property type="molecule type" value="Genomic_DNA"/>
</dbReference>
<dbReference type="Pfam" id="PF03466">
    <property type="entry name" value="LysR_substrate"/>
    <property type="match status" value="1"/>
</dbReference>
<dbReference type="PROSITE" id="PS50931">
    <property type="entry name" value="HTH_LYSR"/>
    <property type="match status" value="1"/>
</dbReference>
<dbReference type="GO" id="GO:0000976">
    <property type="term" value="F:transcription cis-regulatory region binding"/>
    <property type="evidence" value="ECO:0007669"/>
    <property type="project" value="TreeGrafter"/>
</dbReference>
<proteinExistence type="inferred from homology"/>
<evidence type="ECO:0000256" key="3">
    <source>
        <dbReference type="ARBA" id="ARBA00023125"/>
    </source>
</evidence>
<dbReference type="InterPro" id="IPR000847">
    <property type="entry name" value="LysR_HTH_N"/>
</dbReference>
<name>A0AA45W836_9RHOB</name>
<reference evidence="6 8" key="1">
    <citation type="submission" date="2017-01" db="EMBL/GenBank/DDBJ databases">
        <authorList>
            <person name="Varghese N."/>
            <person name="Submissions S."/>
        </authorList>
    </citation>
    <scope>NUCLEOTIDE SEQUENCE [LARGE SCALE GENOMIC DNA]</scope>
    <source>
        <strain evidence="6 8">DSM 18447</strain>
    </source>
</reference>
<evidence type="ECO:0000313" key="7">
    <source>
        <dbReference type="EMBL" id="WCR03014.1"/>
    </source>
</evidence>
<dbReference type="EMBL" id="CP067140">
    <property type="protein sequence ID" value="WCR03014.1"/>
    <property type="molecule type" value="Genomic_DNA"/>
</dbReference>
<accession>A0AA45W836</accession>
<dbReference type="Proteomes" id="UP001215549">
    <property type="component" value="Chromosome"/>
</dbReference>
<dbReference type="CDD" id="cd05466">
    <property type="entry name" value="PBP2_LTTR_substrate"/>
    <property type="match status" value="1"/>
</dbReference>
<evidence type="ECO:0000259" key="5">
    <source>
        <dbReference type="PROSITE" id="PS50931"/>
    </source>
</evidence>
<evidence type="ECO:0000256" key="2">
    <source>
        <dbReference type="ARBA" id="ARBA00023015"/>
    </source>
</evidence>
<dbReference type="SUPFAM" id="SSF53850">
    <property type="entry name" value="Periplasmic binding protein-like II"/>
    <property type="match status" value="1"/>
</dbReference>
<evidence type="ECO:0000313" key="9">
    <source>
        <dbReference type="Proteomes" id="UP001215549"/>
    </source>
</evidence>
<feature type="domain" description="HTH lysR-type" evidence="5">
    <location>
        <begin position="1"/>
        <end position="58"/>
    </location>
</feature>
<dbReference type="GO" id="GO:0003700">
    <property type="term" value="F:DNA-binding transcription factor activity"/>
    <property type="evidence" value="ECO:0007669"/>
    <property type="project" value="InterPro"/>
</dbReference>
<organism evidence="6 8">
    <name type="scientific">Paracoccus saliphilus</name>
    <dbReference type="NCBI Taxonomy" id="405559"/>
    <lineage>
        <taxon>Bacteria</taxon>
        <taxon>Pseudomonadati</taxon>
        <taxon>Pseudomonadota</taxon>
        <taxon>Alphaproteobacteria</taxon>
        <taxon>Rhodobacterales</taxon>
        <taxon>Paracoccaceae</taxon>
        <taxon>Paracoccus</taxon>
    </lineage>
</organism>
<dbReference type="Gene3D" id="3.40.190.10">
    <property type="entry name" value="Periplasmic binding protein-like II"/>
    <property type="match status" value="2"/>
</dbReference>
<dbReference type="PANTHER" id="PTHR30126">
    <property type="entry name" value="HTH-TYPE TRANSCRIPTIONAL REGULATOR"/>
    <property type="match status" value="1"/>
</dbReference>
<dbReference type="InterPro" id="IPR005119">
    <property type="entry name" value="LysR_subst-bd"/>
</dbReference>
<comment type="similarity">
    <text evidence="1">Belongs to the LysR transcriptional regulatory family.</text>
</comment>
<protein>
    <submittedName>
        <fullName evidence="7">LysR family transcriptional regulator</fullName>
    </submittedName>
    <submittedName>
        <fullName evidence="6">Transcriptional regulator, LysR family</fullName>
    </submittedName>
</protein>
<dbReference type="InterPro" id="IPR036390">
    <property type="entry name" value="WH_DNA-bd_sf"/>
</dbReference>
<dbReference type="RefSeq" id="WP_076528547.1">
    <property type="nucleotide sequence ID" value="NZ_CP067140.1"/>
</dbReference>
<reference evidence="7 9" key="2">
    <citation type="submission" date="2021-01" db="EMBL/GenBank/DDBJ databases">
        <title>Biogeographic distribution of Paracoccus.</title>
        <authorList>
            <person name="Hollensteiner J."/>
            <person name="Leineberger J."/>
            <person name="Brinkhoff T."/>
            <person name="Daniel R."/>
        </authorList>
    </citation>
    <scope>NUCLEOTIDE SEQUENCE [LARGE SCALE GENOMIC DNA]</scope>
    <source>
        <strain evidence="7 9">DSM 18447</strain>
    </source>
</reference>
<dbReference type="PRINTS" id="PR00039">
    <property type="entry name" value="HTHLYSR"/>
</dbReference>
<evidence type="ECO:0000256" key="4">
    <source>
        <dbReference type="ARBA" id="ARBA00023163"/>
    </source>
</evidence>
<dbReference type="PANTHER" id="PTHR30126:SF77">
    <property type="entry name" value="TRANSCRIPTIONAL REGULATORY PROTEIN"/>
    <property type="match status" value="1"/>
</dbReference>
<keyword evidence="2" id="KW-0805">Transcription regulation</keyword>
<gene>
    <name evidence="7" type="ORF">JHX88_19805</name>
    <name evidence="6" type="ORF">SAMN05421772_12416</name>
</gene>
<evidence type="ECO:0000313" key="8">
    <source>
        <dbReference type="Proteomes" id="UP000186216"/>
    </source>
</evidence>
<dbReference type="Pfam" id="PF00126">
    <property type="entry name" value="HTH_1"/>
    <property type="match status" value="1"/>
</dbReference>
<dbReference type="InterPro" id="IPR036388">
    <property type="entry name" value="WH-like_DNA-bd_sf"/>
</dbReference>
<keyword evidence="3" id="KW-0238">DNA-binding</keyword>
<keyword evidence="4" id="KW-0804">Transcription</keyword>
<sequence>MNFKQLEAFYWLSQIQNYRLTAERLGLTQPAVSARIHSLENDLGKLLIDRDAPGFRLTDQGMEVAEFALQFLNLRETMNTRLLDKQKQRLSLGLAGMVTITWGPLLRDMLRDRHPELMIDFYSGADAQLQRFVESRTLDMAFTASGDPAPETDFMTRYQVGWVARPDIVTDRAFPMTPEALRNLPLVLYPKTSPLFNPVAEYIDEMLSQPAPRHYGNSLATICEMVRQGYGASALALIPLEEDIAAGRLIRIPVTEGIAPLEVICTYSNPARRQQARLVLEIAREAARTWCADHPAYASFHGCP</sequence>
<evidence type="ECO:0000256" key="1">
    <source>
        <dbReference type="ARBA" id="ARBA00009437"/>
    </source>
</evidence>
<dbReference type="Gene3D" id="1.10.10.10">
    <property type="entry name" value="Winged helix-like DNA-binding domain superfamily/Winged helix DNA-binding domain"/>
    <property type="match status" value="1"/>
</dbReference>
<evidence type="ECO:0000313" key="6">
    <source>
        <dbReference type="EMBL" id="SIT14257.1"/>
    </source>
</evidence>
<dbReference type="Proteomes" id="UP000186216">
    <property type="component" value="Unassembled WGS sequence"/>
</dbReference>
<dbReference type="SUPFAM" id="SSF46785">
    <property type="entry name" value="Winged helix' DNA-binding domain"/>
    <property type="match status" value="1"/>
</dbReference>
<dbReference type="AlphaFoldDB" id="A0AA45W836"/>